<feature type="domain" description="Cadherin" evidence="11">
    <location>
        <begin position="205"/>
        <end position="367"/>
    </location>
</feature>
<keyword evidence="13" id="KW-1185">Reference proteome</keyword>
<reference evidence="12 13" key="1">
    <citation type="journal article" date="2018" name="Biotechnol. Adv.">
        <title>Improved genomic resources and new bioinformatic workflow for the carcinogenic parasite Clonorchis sinensis: Biotechnological implications.</title>
        <authorList>
            <person name="Wang D."/>
            <person name="Korhonen P.K."/>
            <person name="Gasser R.B."/>
            <person name="Young N.D."/>
        </authorList>
    </citation>
    <scope>NUCLEOTIDE SEQUENCE [LARGE SCALE GENOMIC DNA]</scope>
    <source>
        <strain evidence="12">Cs-k2</strain>
    </source>
</reference>
<feature type="transmembrane region" description="Helical" evidence="10">
    <location>
        <begin position="1041"/>
        <end position="1065"/>
    </location>
</feature>
<keyword evidence="6 10" id="KW-1133">Transmembrane helix</keyword>
<dbReference type="GO" id="GO:0005509">
    <property type="term" value="F:calcium ion binding"/>
    <property type="evidence" value="ECO:0007669"/>
    <property type="project" value="UniProtKB-UniRule"/>
</dbReference>
<evidence type="ECO:0000313" key="12">
    <source>
        <dbReference type="EMBL" id="KAG5452084.1"/>
    </source>
</evidence>
<dbReference type="EMBL" id="NIRI02000042">
    <property type="protein sequence ID" value="KAG5452084.1"/>
    <property type="molecule type" value="Genomic_DNA"/>
</dbReference>
<keyword evidence="7 10" id="KW-0472">Membrane</keyword>
<keyword evidence="8" id="KW-0325">Glycoprotein</keyword>
<dbReference type="InterPro" id="IPR013164">
    <property type="entry name" value="Cadherin_N"/>
</dbReference>
<comment type="subcellular location">
    <subcellularLocation>
        <location evidence="1">Membrane</location>
        <topology evidence="1">Single-pass membrane protein</topology>
    </subcellularLocation>
</comment>
<organism evidence="12 13">
    <name type="scientific">Clonorchis sinensis</name>
    <name type="common">Chinese liver fluke</name>
    <dbReference type="NCBI Taxonomy" id="79923"/>
    <lineage>
        <taxon>Eukaryota</taxon>
        <taxon>Metazoa</taxon>
        <taxon>Spiralia</taxon>
        <taxon>Lophotrochozoa</taxon>
        <taxon>Platyhelminthes</taxon>
        <taxon>Trematoda</taxon>
        <taxon>Digenea</taxon>
        <taxon>Opisthorchiida</taxon>
        <taxon>Opisthorchiata</taxon>
        <taxon>Opisthorchiidae</taxon>
        <taxon>Clonorchis</taxon>
    </lineage>
</organism>
<dbReference type="OrthoDB" id="6252479at2759"/>
<dbReference type="SUPFAM" id="SSF49313">
    <property type="entry name" value="Cadherin-like"/>
    <property type="match status" value="6"/>
</dbReference>
<comment type="caution">
    <text evidence="12">The sequence shown here is derived from an EMBL/GenBank/DDBJ whole genome shotgun (WGS) entry which is preliminary data.</text>
</comment>
<dbReference type="SMART" id="SM00112">
    <property type="entry name" value="CA"/>
    <property type="match status" value="6"/>
</dbReference>
<dbReference type="PANTHER" id="PTHR24028:SF146">
    <property type="entry name" value="CADHERIN 96CB, ISOFORM D-RELATED"/>
    <property type="match status" value="1"/>
</dbReference>
<dbReference type="PRINTS" id="PR00205">
    <property type="entry name" value="CADHERIN"/>
</dbReference>
<keyword evidence="5" id="KW-0130">Cell adhesion</keyword>
<dbReference type="InterPro" id="IPR020894">
    <property type="entry name" value="Cadherin_CS"/>
</dbReference>
<sequence>MIASFVMRPRWSSLFYLTSGSTDIHHCDTLMWASGVTCWCFLLNLWRFTHPVCGTTSQPPPSEMISVSFSLPEETRIGAKVGNIFLNMNKNPQPPLFASSGQLLELKPNRYLMLNGSTGDLFVRSRIDRESLCTEIGSCCSAPSLMNEESHSTSVSLHTHLQTDHQTIYTNCVIRMLVLQSPVSSDIMEVLVYILDINDNAPSWPYMVLELDVPEHVAPGTVYKIPEARDADQGPTNTVVAYRLFSAEYNRESSKLKCPSCSQMGTNDNTYVRTAFALDSQLVHSSPTSELKFDLQLRVEEELDRERQSTYYYILFAVDGKENYPIQSSWVSNQGSYDRSSVSQAQYTGTLTIKINILDVNDHAPTFVDPKPVIMLAENTKPGTVIYQMSATDVDSSDQNNLLYRISSLAKPEVHRCFQINSVTGEISLKQRLNRHNASLLPVYPFKGKDLQMSDSLQRGESSLGYVIPVLVTDKIHQAEATLQIQLLQVNMHAPAISITSHLKMSPNGAHLWVSEGTPIESIIAMINIDDPDKPFQSGSRYGGAYSSKPECFTNQDEFSIQNLVPQTLTEFKLLLMQPLDREKKDKYALRIECWDGGSPPLSSETTLDVSVEDMDDSSPVFDRSLYTGMVKETVGPNTPIIQVRATDADIGANAEIFYRIVSQTFTSVPSPSSMLSWNEEKHFLSINSKTGEIYSEMAFDREIISSINCTVEAVGAKYLEMLSGKLRQGQSMGEPLSFRAVTQVVITIEDVNDVRPHFNTSAYEFSIAEGQLPHTKIGQVFAIDLDAEPPNNLIHYSMRSVPGPIGQVAKKFITVSQNGVIYTHTTKLDREQTPVLTFQVVATDSGNPPLSASVSVLLRVLDVNDNSPLWLFPIPFDSSSVINVSQHATIGYQLAQLRATDPDEGQNGEVNYAILHGNEDEFFEVDSVGGALYLIKSLYRFPYNETEKRILPRVRNHSEPMLSLRQQKWVPPHAESVYIHKLVVKVSDRGSPSLSNTTVLYIAIYPAQLSESMDDDIGQHSGQVQQRNVHFAPHRFDHDLVVMIVLIALTSLISLVLILAICLVRCKHVQTVQRSLQIRTGLQTINETDRTKQSIFRSWWSGPLRIIFGRQHSLERDHGEVCSKPDGSEVHGLQHISSSPSKLAIPATYTTGSPNNTSGSSEKDTYFTIHPCTWNSNRVGCNLDRYPTLSPTVDPAGNTFMVEVSPDLIESTYSVLRAKPFHGHEPVKTEYQSLCLHQICQLHNPTEDPAGPCELYPHLKEKTSSGRVYGASDVYNRMNEIAEAQSLLLDRTNTHCETCRRPVLKTFSSNEQRCSKDRDANERNQFTCDETGS</sequence>
<keyword evidence="3" id="KW-0677">Repeat</keyword>
<dbReference type="GO" id="GO:0007156">
    <property type="term" value="P:homophilic cell adhesion via plasma membrane adhesion molecules"/>
    <property type="evidence" value="ECO:0007669"/>
    <property type="project" value="InterPro"/>
</dbReference>
<dbReference type="InterPro" id="IPR050174">
    <property type="entry name" value="Protocadherin/Cadherin-CA"/>
</dbReference>
<accession>A0A8T1MRT6</accession>
<dbReference type="CDD" id="cd11304">
    <property type="entry name" value="Cadherin_repeat"/>
    <property type="match status" value="6"/>
</dbReference>
<dbReference type="FunFam" id="2.60.40.60:FF:000020">
    <property type="entry name" value="Dachsous cadherin-related 1b"/>
    <property type="match status" value="1"/>
</dbReference>
<protein>
    <submittedName>
        <fullName evidence="12">Protocadherin-1</fullName>
    </submittedName>
</protein>
<dbReference type="InterPro" id="IPR015919">
    <property type="entry name" value="Cadherin-like_sf"/>
</dbReference>
<evidence type="ECO:0000256" key="4">
    <source>
        <dbReference type="ARBA" id="ARBA00022837"/>
    </source>
</evidence>
<evidence type="ECO:0000256" key="9">
    <source>
        <dbReference type="PROSITE-ProRule" id="PRU00043"/>
    </source>
</evidence>
<evidence type="ECO:0000256" key="8">
    <source>
        <dbReference type="ARBA" id="ARBA00023180"/>
    </source>
</evidence>
<dbReference type="PROSITE" id="PS50268">
    <property type="entry name" value="CADHERIN_2"/>
    <property type="match status" value="7"/>
</dbReference>
<evidence type="ECO:0000256" key="10">
    <source>
        <dbReference type="SAM" id="Phobius"/>
    </source>
</evidence>
<evidence type="ECO:0000256" key="2">
    <source>
        <dbReference type="ARBA" id="ARBA00022692"/>
    </source>
</evidence>
<dbReference type="GO" id="GO:0005886">
    <property type="term" value="C:plasma membrane"/>
    <property type="evidence" value="ECO:0007669"/>
    <property type="project" value="InterPro"/>
</dbReference>
<dbReference type="PROSITE" id="PS00232">
    <property type="entry name" value="CADHERIN_1"/>
    <property type="match status" value="3"/>
</dbReference>
<feature type="domain" description="Cadherin" evidence="11">
    <location>
        <begin position="514"/>
        <end position="622"/>
    </location>
</feature>
<dbReference type="Pfam" id="PF08266">
    <property type="entry name" value="Cadherin_2"/>
    <property type="match status" value="1"/>
</dbReference>
<evidence type="ECO:0000259" key="11">
    <source>
        <dbReference type="PROSITE" id="PS50268"/>
    </source>
</evidence>
<dbReference type="InterPro" id="IPR002126">
    <property type="entry name" value="Cadherin-like_dom"/>
</dbReference>
<keyword evidence="4 9" id="KW-0106">Calcium</keyword>
<feature type="domain" description="Cadherin" evidence="11">
    <location>
        <begin position="760"/>
        <end position="871"/>
    </location>
</feature>
<reference evidence="12 13" key="2">
    <citation type="journal article" date="2021" name="Genomics">
        <title>High-quality reference genome for Clonorchis sinensis.</title>
        <authorList>
            <person name="Young N.D."/>
            <person name="Stroehlein A.J."/>
            <person name="Kinkar L."/>
            <person name="Wang T."/>
            <person name="Sohn W.M."/>
            <person name="Chang B.C.H."/>
            <person name="Kaur P."/>
            <person name="Weisz D."/>
            <person name="Dudchenko O."/>
            <person name="Aiden E.L."/>
            <person name="Korhonen P.K."/>
            <person name="Gasser R.B."/>
        </authorList>
    </citation>
    <scope>NUCLEOTIDE SEQUENCE [LARGE SCALE GENOMIC DNA]</scope>
    <source>
        <strain evidence="12">Cs-k2</strain>
    </source>
</reference>
<evidence type="ECO:0000256" key="3">
    <source>
        <dbReference type="ARBA" id="ARBA00022737"/>
    </source>
</evidence>
<dbReference type="Gene3D" id="2.60.40.60">
    <property type="entry name" value="Cadherins"/>
    <property type="match status" value="7"/>
</dbReference>
<feature type="domain" description="Cadherin" evidence="11">
    <location>
        <begin position="109"/>
        <end position="204"/>
    </location>
</feature>
<evidence type="ECO:0000256" key="7">
    <source>
        <dbReference type="ARBA" id="ARBA00023136"/>
    </source>
</evidence>
<feature type="domain" description="Cadherin" evidence="11">
    <location>
        <begin position="623"/>
        <end position="759"/>
    </location>
</feature>
<evidence type="ECO:0000313" key="13">
    <source>
        <dbReference type="Proteomes" id="UP000286415"/>
    </source>
</evidence>
<gene>
    <name evidence="12" type="ORF">CSKR_111126</name>
</gene>
<feature type="domain" description="Cadherin" evidence="11">
    <location>
        <begin position="877"/>
        <end position="995"/>
    </location>
</feature>
<dbReference type="Proteomes" id="UP000286415">
    <property type="component" value="Unassembled WGS sequence"/>
</dbReference>
<proteinExistence type="predicted"/>
<name>A0A8T1MRT6_CLOSI</name>
<evidence type="ECO:0000256" key="1">
    <source>
        <dbReference type="ARBA" id="ARBA00004167"/>
    </source>
</evidence>
<keyword evidence="2 10" id="KW-0812">Transmembrane</keyword>
<feature type="domain" description="Cadherin" evidence="11">
    <location>
        <begin position="368"/>
        <end position="497"/>
    </location>
</feature>
<evidence type="ECO:0000256" key="5">
    <source>
        <dbReference type="ARBA" id="ARBA00022889"/>
    </source>
</evidence>
<evidence type="ECO:0000256" key="6">
    <source>
        <dbReference type="ARBA" id="ARBA00022989"/>
    </source>
</evidence>
<dbReference type="PANTHER" id="PTHR24028">
    <property type="entry name" value="CADHERIN-87A"/>
    <property type="match status" value="1"/>
</dbReference>
<dbReference type="Pfam" id="PF00028">
    <property type="entry name" value="Cadherin"/>
    <property type="match status" value="5"/>
</dbReference>